<dbReference type="OrthoDB" id="9758297at2"/>
<dbReference type="PRINTS" id="PR00702">
    <property type="entry name" value="ACRIFLAVINRP"/>
</dbReference>
<dbReference type="EMBL" id="RJVQ01000005">
    <property type="protein sequence ID" value="RQW62548.1"/>
    <property type="molecule type" value="Genomic_DNA"/>
</dbReference>
<name>A0A3N9TE94_9VIBR</name>
<evidence type="ECO:0000313" key="2">
    <source>
        <dbReference type="EMBL" id="RQW62548.1"/>
    </source>
</evidence>
<accession>A0A3N9TE94</accession>
<feature type="transmembrane region" description="Helical" evidence="1">
    <location>
        <begin position="1023"/>
        <end position="1045"/>
    </location>
</feature>
<protein>
    <submittedName>
        <fullName evidence="2">Efflux RND transporter permease subunit</fullName>
    </submittedName>
</protein>
<dbReference type="PANTHER" id="PTHR32063">
    <property type="match status" value="1"/>
</dbReference>
<comment type="caution">
    <text evidence="2">The sequence shown here is derived from an EMBL/GenBank/DDBJ whole genome shotgun (WGS) entry which is preliminary data.</text>
</comment>
<evidence type="ECO:0000256" key="1">
    <source>
        <dbReference type="SAM" id="Phobius"/>
    </source>
</evidence>
<feature type="transmembrane region" description="Helical" evidence="1">
    <location>
        <begin position="947"/>
        <end position="968"/>
    </location>
</feature>
<dbReference type="GO" id="GO:0005886">
    <property type="term" value="C:plasma membrane"/>
    <property type="evidence" value="ECO:0007669"/>
    <property type="project" value="TreeGrafter"/>
</dbReference>
<feature type="transmembrane region" description="Helical" evidence="1">
    <location>
        <begin position="896"/>
        <end position="914"/>
    </location>
</feature>
<dbReference type="RefSeq" id="WP_124937542.1">
    <property type="nucleotide sequence ID" value="NZ_RJVQ01000005.1"/>
</dbReference>
<sequence>MDKALGISGKIARLFQKSAITPLLALVGLLMGIFALWVTPKEEEPQIDVTFADVFIPFPGSRPSEVESLVTNSAEQVISEIQGIDNIYSFSRPDGAIIIAVFKVGVARNDAVVKIYNKLYSNKDWLPTGIGVGDPIIKPKGIEDVPIVGITLSDPEEKLGLVELTKVAHGLETELKRVSGTRDIYTIGGHNEIVDVRIDPVRLNSFGLTLSQVKNVLKAANASSTQLSMTYDNIQVPVQIGHYLSDINSVKNLLISVVNGSPVYLNDIASIEQQADVPTRNVWTSDKNNVYPAVTIAVAKKAGENAVDVAAAVEKRLESLRNTLIPNSVNIDITRDYGKTALSKSNTLISKLIFATSAVVLLVLVAMGWREAIVVGMAIVVTLMATLFASWAWGFTLNRVSLFALIFSIGILVDDAIVVVENIHRHMQIKSGRLSTLIPSAVDEVGGPTILATLTVIAALLPMAFVSGLMGPYMSPIPINASMGMIISLVVAFVFSPWLSGKLLKANSEHSDDTKSLSFFYRVMSPFVESARQRRNRWLLGLGIIALLLSTLILPLTQLVVMKMLPFDNKSEFQVILDMPDNAPLEKTQRVLMEMGQVLDQEESVRDYQIYAGTAAPINFNGLVRHYFLREAPNQGDIQVNLLDKGQRDSSSHEIASMIRPKLNTIAEKFGGKVKVVEVPPGPPVWSPIVAEVYGPTHEIRKQAAQKIESVFRQTPDIVDVDIYLPTTTEKWQVKIDRTKAAHFGVNYQDAVTSLASALGGEAVTYLHSDTSKYPVPIKIQASEDAKVRLDKLLLLKVSGMKGQLYPLSDFARIVRVSNPDYIVHKNLLPMIMVVGDMAGFIDSPLYGMFEIGSRIASLPFNVDQNYINQPSGLNGIGILWDGEWKITYETFRDMGIAYGVGMILIYLLVVAHFKSYIVPLIIMSPIPLTILGVLPGHALLHAQFTATSMIGMIALAGIIVRNSILLVDFINYQLQEGVGLSTAVIHSAAVRAKPIILTALAAMIGAMFILDDPIFNGLAISLIFGILVSTLLTLVIIPILYYSYMRRIVQA</sequence>
<reference evidence="2 3" key="1">
    <citation type="submission" date="2018-11" db="EMBL/GenBank/DDBJ databases">
        <title>Vibrio LJC006 sp. nov., isolated from seawater during the bloom of the enteromorpha.</title>
        <authorList>
            <person name="Liang J."/>
        </authorList>
    </citation>
    <scope>NUCLEOTIDE SEQUENCE [LARGE SCALE GENOMIC DNA]</scope>
    <source>
        <strain evidence="2 3">LJC006</strain>
    </source>
</reference>
<feature type="transmembrane region" description="Helical" evidence="1">
    <location>
        <begin position="921"/>
        <end position="941"/>
    </location>
</feature>
<feature type="transmembrane region" description="Helical" evidence="1">
    <location>
        <begin position="538"/>
        <end position="561"/>
    </location>
</feature>
<feature type="transmembrane region" description="Helical" evidence="1">
    <location>
        <begin position="441"/>
        <end position="465"/>
    </location>
</feature>
<dbReference type="Gene3D" id="3.30.2090.10">
    <property type="entry name" value="Multidrug efflux transporter AcrB TolC docking domain, DN and DC subdomains"/>
    <property type="match status" value="2"/>
</dbReference>
<dbReference type="AlphaFoldDB" id="A0A3N9TE94"/>
<feature type="transmembrane region" description="Helical" evidence="1">
    <location>
        <begin position="20"/>
        <end position="38"/>
    </location>
</feature>
<dbReference type="GO" id="GO:0042910">
    <property type="term" value="F:xenobiotic transmembrane transporter activity"/>
    <property type="evidence" value="ECO:0007669"/>
    <property type="project" value="TreeGrafter"/>
</dbReference>
<dbReference type="Proteomes" id="UP000281112">
    <property type="component" value="Unassembled WGS sequence"/>
</dbReference>
<dbReference type="InterPro" id="IPR001036">
    <property type="entry name" value="Acrflvin-R"/>
</dbReference>
<gene>
    <name evidence="2" type="ORF">EES38_12540</name>
</gene>
<feature type="transmembrane region" description="Helical" evidence="1">
    <location>
        <begin position="348"/>
        <end position="366"/>
    </location>
</feature>
<keyword evidence="3" id="KW-1185">Reference proteome</keyword>
<evidence type="ECO:0000313" key="3">
    <source>
        <dbReference type="Proteomes" id="UP000281112"/>
    </source>
</evidence>
<dbReference type="SUPFAM" id="SSF82866">
    <property type="entry name" value="Multidrug efflux transporter AcrB transmembrane domain"/>
    <property type="match status" value="2"/>
</dbReference>
<dbReference type="PANTHER" id="PTHR32063:SF16">
    <property type="entry name" value="CATION EFFLUX SYSTEM (ACRB_ACRD_ACRF FAMILY)"/>
    <property type="match status" value="1"/>
</dbReference>
<feature type="transmembrane region" description="Helical" evidence="1">
    <location>
        <begin position="400"/>
        <end position="420"/>
    </location>
</feature>
<dbReference type="Pfam" id="PF00873">
    <property type="entry name" value="ACR_tran"/>
    <property type="match status" value="1"/>
</dbReference>
<keyword evidence="1" id="KW-0812">Transmembrane</keyword>
<dbReference type="InterPro" id="IPR027463">
    <property type="entry name" value="AcrB_DN_DC_subdom"/>
</dbReference>
<dbReference type="SUPFAM" id="SSF82693">
    <property type="entry name" value="Multidrug efflux transporter AcrB pore domain, PN1, PN2, PC1 and PC2 subdomains"/>
    <property type="match status" value="3"/>
</dbReference>
<dbReference type="SUPFAM" id="SSF82714">
    <property type="entry name" value="Multidrug efflux transporter AcrB TolC docking domain, DN and DC subdomains"/>
    <property type="match status" value="2"/>
</dbReference>
<proteinExistence type="predicted"/>
<feature type="transmembrane region" description="Helical" evidence="1">
    <location>
        <begin position="477"/>
        <end position="499"/>
    </location>
</feature>
<keyword evidence="1" id="KW-0472">Membrane</keyword>
<feature type="transmembrane region" description="Helical" evidence="1">
    <location>
        <begin position="373"/>
        <end position="394"/>
    </location>
</feature>
<dbReference type="Gene3D" id="3.30.70.1430">
    <property type="entry name" value="Multidrug efflux transporter AcrB pore domain"/>
    <property type="match status" value="2"/>
</dbReference>
<keyword evidence="1" id="KW-1133">Transmembrane helix</keyword>
<dbReference type="Gene3D" id="1.20.1640.10">
    <property type="entry name" value="Multidrug efflux transporter AcrB transmembrane domain"/>
    <property type="match status" value="2"/>
</dbReference>
<dbReference type="Gene3D" id="3.30.70.1320">
    <property type="entry name" value="Multidrug efflux transporter AcrB pore domain like"/>
    <property type="match status" value="1"/>
</dbReference>
<organism evidence="2 3">
    <name type="scientific">Vibrio viridaestus</name>
    <dbReference type="NCBI Taxonomy" id="2487322"/>
    <lineage>
        <taxon>Bacteria</taxon>
        <taxon>Pseudomonadati</taxon>
        <taxon>Pseudomonadota</taxon>
        <taxon>Gammaproteobacteria</taxon>
        <taxon>Vibrionales</taxon>
        <taxon>Vibrionaceae</taxon>
        <taxon>Vibrio</taxon>
    </lineage>
</organism>
<dbReference type="Gene3D" id="3.30.70.1440">
    <property type="entry name" value="Multidrug efflux transporter AcrB pore domain"/>
    <property type="match status" value="1"/>
</dbReference>
<feature type="transmembrane region" description="Helical" evidence="1">
    <location>
        <begin position="989"/>
        <end position="1011"/>
    </location>
</feature>